<organism evidence="1 2">
    <name type="scientific">Vreelandella aquamarina</name>
    <dbReference type="NCBI Taxonomy" id="77097"/>
    <lineage>
        <taxon>Bacteria</taxon>
        <taxon>Pseudomonadati</taxon>
        <taxon>Pseudomonadota</taxon>
        <taxon>Gammaproteobacteria</taxon>
        <taxon>Oceanospirillales</taxon>
        <taxon>Halomonadaceae</taxon>
        <taxon>Vreelandella</taxon>
    </lineage>
</organism>
<proteinExistence type="predicted"/>
<sequence>MELREWLIILGLALVSLIVIDGVRRLQRQRRVPRLDQAVKDLPEAKATDLDDEAKEAEINWELPNGGARVVKPADYSGLGKKPKLERQEHPGPSRVLSEFRRTFAKAAPKRKVQPVEPVAAKPQPTTAPVAPAAKPAAKPSPAVEPERREPSFSLGGEPAASRIDAPGAPAQQPPAAEQPSATARTTESVSPADTAHKTPAPSERPLDAPSISLSTADDAAVHKESHIEPAASEPAANSEQAEPVLRAEPEDAVFAKQDAPKRRQLRDDIAGEYDDLDDDAVDEYRLVDFEGMGRSLKRRLIIRRKEKARKKAEKAVQAEARAKLKAERKALEAQQRREAKEAAEAEKARLAQEQANAREEAALAADAQRAAPRYEAPAYEAPAYAADDYDDRAAYAEHDYDEAPASYAQDSVVRAHPTLEKALRHDVSGEHAKETLSNADEVIVISVLSRDPEGFDGSKLLDLIMACGLRYSRPMGVFHRFETESADSELQFSMINVVKPGTFPIEEMSEFVTPGVTFLMPLPGAVDSSAAFEAMVETAMVVVRHMGGELKDEHRSVMTAQTIEFARQRVHDFERRHRLHRHVHAH</sequence>
<accession>A0ACC5VTK0</accession>
<evidence type="ECO:0000313" key="1">
    <source>
        <dbReference type="EMBL" id="MBZ5487229.1"/>
    </source>
</evidence>
<dbReference type="EMBL" id="JABYQT010000003">
    <property type="protein sequence ID" value="MBZ5487229.1"/>
    <property type="molecule type" value="Genomic_DNA"/>
</dbReference>
<reference evidence="1" key="1">
    <citation type="submission" date="2020-06" db="EMBL/GenBank/DDBJ databases">
        <title>Whole Genome Sequence of Halomonas aquamarina MB598.</title>
        <authorList>
            <person name="Pervaiz M."/>
            <person name="Fariq A."/>
            <person name="Yasmin A."/>
            <person name="Welch M."/>
        </authorList>
    </citation>
    <scope>NUCLEOTIDE SEQUENCE</scope>
    <source>
        <strain evidence="1">MB598</strain>
    </source>
</reference>
<evidence type="ECO:0000313" key="2">
    <source>
        <dbReference type="Proteomes" id="UP001319846"/>
    </source>
</evidence>
<keyword evidence="1" id="KW-0131">Cell cycle</keyword>
<gene>
    <name evidence="1" type="primary">zipA</name>
    <name evidence="1" type="ORF">HW452_06790</name>
</gene>
<comment type="caution">
    <text evidence="1">The sequence shown here is derived from an EMBL/GenBank/DDBJ whole genome shotgun (WGS) entry which is preliminary data.</text>
</comment>
<protein>
    <submittedName>
        <fullName evidence="1">Cell division protein ZipA</fullName>
    </submittedName>
</protein>
<keyword evidence="1" id="KW-0132">Cell division</keyword>
<keyword evidence="2" id="KW-1185">Reference proteome</keyword>
<dbReference type="Proteomes" id="UP001319846">
    <property type="component" value="Unassembled WGS sequence"/>
</dbReference>
<name>A0ACC5VTK0_9GAMM</name>